<evidence type="ECO:0000259" key="6">
    <source>
        <dbReference type="PROSITE" id="PS50157"/>
    </source>
</evidence>
<dbReference type="Pfam" id="PF00096">
    <property type="entry name" value="zf-C2H2"/>
    <property type="match status" value="3"/>
</dbReference>
<reference evidence="7" key="2">
    <citation type="submission" date="2022-10" db="EMBL/GenBank/DDBJ databases">
        <authorList>
            <consortium name="ENA_rothamsted_submissions"/>
            <consortium name="culmorum"/>
            <person name="King R."/>
        </authorList>
    </citation>
    <scope>NUCLEOTIDE SEQUENCE</scope>
</reference>
<reference evidence="7" key="1">
    <citation type="submission" date="2022-01" db="EMBL/GenBank/DDBJ databases">
        <authorList>
            <person name="King R."/>
        </authorList>
    </citation>
    <scope>NUCLEOTIDE SEQUENCE</scope>
</reference>
<dbReference type="InterPro" id="IPR013087">
    <property type="entry name" value="Znf_C2H2_type"/>
</dbReference>
<dbReference type="Proteomes" id="UP001153620">
    <property type="component" value="Chromosome 3"/>
</dbReference>
<gene>
    <name evidence="7" type="ORF">CHIRRI_LOCUS10064</name>
</gene>
<feature type="domain" description="C2H2-type" evidence="6">
    <location>
        <begin position="198"/>
        <end position="225"/>
    </location>
</feature>
<accession>A0A9N9WWZ8</accession>
<feature type="domain" description="C2H2-type" evidence="6">
    <location>
        <begin position="388"/>
        <end position="411"/>
    </location>
</feature>
<dbReference type="FunFam" id="3.30.160.60:FF:000446">
    <property type="entry name" value="Zinc finger protein"/>
    <property type="match status" value="1"/>
</dbReference>
<dbReference type="GO" id="GO:0008270">
    <property type="term" value="F:zinc ion binding"/>
    <property type="evidence" value="ECO:0007669"/>
    <property type="project" value="UniProtKB-KW"/>
</dbReference>
<keyword evidence="1" id="KW-0479">Metal-binding</keyword>
<feature type="domain" description="C2H2-type" evidence="6">
    <location>
        <begin position="301"/>
        <end position="330"/>
    </location>
</feature>
<proteinExistence type="predicted"/>
<evidence type="ECO:0000256" key="2">
    <source>
        <dbReference type="ARBA" id="ARBA00022737"/>
    </source>
</evidence>
<feature type="domain" description="C2H2-type" evidence="6">
    <location>
        <begin position="155"/>
        <end position="182"/>
    </location>
</feature>
<dbReference type="Gene3D" id="3.30.160.60">
    <property type="entry name" value="Classic Zinc Finger"/>
    <property type="match status" value="7"/>
</dbReference>
<dbReference type="GO" id="GO:0005634">
    <property type="term" value="C:nucleus"/>
    <property type="evidence" value="ECO:0007669"/>
    <property type="project" value="UniProtKB-ARBA"/>
</dbReference>
<evidence type="ECO:0000256" key="3">
    <source>
        <dbReference type="ARBA" id="ARBA00022771"/>
    </source>
</evidence>
<evidence type="ECO:0000313" key="8">
    <source>
        <dbReference type="Proteomes" id="UP001153620"/>
    </source>
</evidence>
<dbReference type="Pfam" id="PF13894">
    <property type="entry name" value="zf-C2H2_4"/>
    <property type="match status" value="1"/>
</dbReference>
<dbReference type="Pfam" id="PF12874">
    <property type="entry name" value="zf-met"/>
    <property type="match status" value="1"/>
</dbReference>
<evidence type="ECO:0000256" key="4">
    <source>
        <dbReference type="ARBA" id="ARBA00022833"/>
    </source>
</evidence>
<dbReference type="OrthoDB" id="3437960at2759"/>
<name>A0A9N9WWZ8_9DIPT</name>
<keyword evidence="4" id="KW-0862">Zinc</keyword>
<protein>
    <recommendedName>
        <fullName evidence="6">C2H2-type domain-containing protein</fullName>
    </recommendedName>
</protein>
<dbReference type="InterPro" id="IPR036236">
    <property type="entry name" value="Znf_C2H2_sf"/>
</dbReference>
<feature type="domain" description="C2H2-type" evidence="6">
    <location>
        <begin position="244"/>
        <end position="271"/>
    </location>
</feature>
<dbReference type="EMBL" id="OU895879">
    <property type="protein sequence ID" value="CAG9807215.1"/>
    <property type="molecule type" value="Genomic_DNA"/>
</dbReference>
<feature type="domain" description="C2H2-type" evidence="6">
    <location>
        <begin position="357"/>
        <end position="384"/>
    </location>
</feature>
<sequence>METDSQVIIEELYDCESDIIEKVELDEDEIVNDQQIYQCSSCNFSFTDVNEHLQKYHDINENIEHQTEDEELVLEELDDETDNEINLAPIVKNEDGKFECNECQKSFKVYKRFVSHLKTHNSLMVEDFSELDQNVKVEFKHNEYMELEGTDGTIFRCKHCNADFNSRKSLLLHLSIHKNVAEAQSKEKLFGKQTTDIINCQICNKSFSNKLEFDLHVQAHDENSPSTSKSYVPKKTATPQKGVHPCQYCGKIFKRPHEKVKHERIHSGVKPYTCDLCGKQFRVTYCLSLHKRNVHSDDRPYICTFPGCNKRFKAQSVYNHHINTHSDERKFQCPFCPKTFKTSVQLAGHKNTHTKPFSCQICKRPFSSLYAVKNHMETHNNQDSNLKLACKICGAQYARSFALKDHIKSVHPEMDVEIEEYIIETDMDGTNGEDNELYSVVMSSE</sequence>
<feature type="domain" description="C2H2-type" evidence="6">
    <location>
        <begin position="272"/>
        <end position="300"/>
    </location>
</feature>
<dbReference type="SUPFAM" id="SSF57667">
    <property type="entry name" value="beta-beta-alpha zinc fingers"/>
    <property type="match status" value="4"/>
</dbReference>
<evidence type="ECO:0000256" key="1">
    <source>
        <dbReference type="ARBA" id="ARBA00022723"/>
    </source>
</evidence>
<dbReference type="PANTHER" id="PTHR24379:SF121">
    <property type="entry name" value="C2H2-TYPE DOMAIN-CONTAINING PROTEIN"/>
    <property type="match status" value="1"/>
</dbReference>
<feature type="domain" description="C2H2-type" evidence="6">
    <location>
        <begin position="331"/>
        <end position="358"/>
    </location>
</feature>
<feature type="domain" description="C2H2-type" evidence="6">
    <location>
        <begin position="98"/>
        <end position="120"/>
    </location>
</feature>
<dbReference type="PANTHER" id="PTHR24379">
    <property type="entry name" value="KRAB AND ZINC FINGER DOMAIN-CONTAINING"/>
    <property type="match status" value="1"/>
</dbReference>
<keyword evidence="8" id="KW-1185">Reference proteome</keyword>
<keyword evidence="3 5" id="KW-0863">Zinc-finger</keyword>
<evidence type="ECO:0000256" key="5">
    <source>
        <dbReference type="PROSITE-ProRule" id="PRU00042"/>
    </source>
</evidence>
<dbReference type="PROSITE" id="PS50157">
    <property type="entry name" value="ZINC_FINGER_C2H2_2"/>
    <property type="match status" value="9"/>
</dbReference>
<dbReference type="SMART" id="SM00355">
    <property type="entry name" value="ZnF_C2H2"/>
    <property type="match status" value="10"/>
</dbReference>
<dbReference type="PROSITE" id="PS00028">
    <property type="entry name" value="ZINC_FINGER_C2H2_1"/>
    <property type="match status" value="9"/>
</dbReference>
<keyword evidence="2" id="KW-0677">Repeat</keyword>
<evidence type="ECO:0000313" key="7">
    <source>
        <dbReference type="EMBL" id="CAG9807215.1"/>
    </source>
</evidence>
<dbReference type="AlphaFoldDB" id="A0A9N9WWZ8"/>
<organism evidence="7 8">
    <name type="scientific">Chironomus riparius</name>
    <dbReference type="NCBI Taxonomy" id="315576"/>
    <lineage>
        <taxon>Eukaryota</taxon>
        <taxon>Metazoa</taxon>
        <taxon>Ecdysozoa</taxon>
        <taxon>Arthropoda</taxon>
        <taxon>Hexapoda</taxon>
        <taxon>Insecta</taxon>
        <taxon>Pterygota</taxon>
        <taxon>Neoptera</taxon>
        <taxon>Endopterygota</taxon>
        <taxon>Diptera</taxon>
        <taxon>Nematocera</taxon>
        <taxon>Chironomoidea</taxon>
        <taxon>Chironomidae</taxon>
        <taxon>Chironominae</taxon>
        <taxon>Chironomus</taxon>
    </lineage>
</organism>